<dbReference type="EMBL" id="JTJJ01000056">
    <property type="protein sequence ID" value="KHJ67149.1"/>
    <property type="molecule type" value="Genomic_DNA"/>
</dbReference>
<dbReference type="SUPFAM" id="SSF88659">
    <property type="entry name" value="Sigma3 and sigma4 domains of RNA polymerase sigma factors"/>
    <property type="match status" value="1"/>
</dbReference>
<dbReference type="InterPro" id="IPR013324">
    <property type="entry name" value="RNA_pol_sigma_r3/r4-like"/>
</dbReference>
<dbReference type="InterPro" id="IPR007627">
    <property type="entry name" value="RNA_pol_sigma70_r2"/>
</dbReference>
<dbReference type="Proteomes" id="UP000030853">
    <property type="component" value="Unassembled WGS sequence"/>
</dbReference>
<organism evidence="8 9">
    <name type="scientific">Pantoea rodasii</name>
    <dbReference type="NCBI Taxonomy" id="1076549"/>
    <lineage>
        <taxon>Bacteria</taxon>
        <taxon>Pseudomonadati</taxon>
        <taxon>Pseudomonadota</taxon>
        <taxon>Gammaproteobacteria</taxon>
        <taxon>Enterobacterales</taxon>
        <taxon>Erwiniaceae</taxon>
        <taxon>Pantoea</taxon>
    </lineage>
</organism>
<evidence type="ECO:0000313" key="8">
    <source>
        <dbReference type="EMBL" id="KHJ67149.1"/>
    </source>
</evidence>
<dbReference type="GO" id="GO:0016987">
    <property type="term" value="F:sigma factor activity"/>
    <property type="evidence" value="ECO:0007669"/>
    <property type="project" value="UniProtKB-KW"/>
</dbReference>
<keyword evidence="4" id="KW-0804">Transcription</keyword>
<protein>
    <submittedName>
        <fullName evidence="8">RNA polymerase sigma factor</fullName>
    </submittedName>
</protein>
<feature type="domain" description="RNA polymerase sigma-70 region 2" evidence="6">
    <location>
        <begin position="27"/>
        <end position="94"/>
    </location>
</feature>
<keyword evidence="2" id="KW-0805">Transcription regulation</keyword>
<feature type="region of interest" description="Disordered" evidence="5">
    <location>
        <begin position="99"/>
        <end position="121"/>
    </location>
</feature>
<evidence type="ECO:0000259" key="6">
    <source>
        <dbReference type="Pfam" id="PF04542"/>
    </source>
</evidence>
<evidence type="ECO:0000256" key="5">
    <source>
        <dbReference type="SAM" id="MobiDB-lite"/>
    </source>
</evidence>
<dbReference type="Pfam" id="PF08281">
    <property type="entry name" value="Sigma70_r4_2"/>
    <property type="match status" value="1"/>
</dbReference>
<accession>A0A0B1R3G7</accession>
<dbReference type="InterPro" id="IPR013249">
    <property type="entry name" value="RNA_pol_sigma70_r4_t2"/>
</dbReference>
<dbReference type="InterPro" id="IPR039425">
    <property type="entry name" value="RNA_pol_sigma-70-like"/>
</dbReference>
<dbReference type="Gene3D" id="1.10.1740.10">
    <property type="match status" value="1"/>
</dbReference>
<dbReference type="GO" id="GO:0003677">
    <property type="term" value="F:DNA binding"/>
    <property type="evidence" value="ECO:0007669"/>
    <property type="project" value="InterPro"/>
</dbReference>
<name>A0A0B1R3G7_9GAMM</name>
<evidence type="ECO:0000259" key="7">
    <source>
        <dbReference type="Pfam" id="PF08281"/>
    </source>
</evidence>
<dbReference type="InterPro" id="IPR014284">
    <property type="entry name" value="RNA_pol_sigma-70_dom"/>
</dbReference>
<proteinExistence type="inferred from homology"/>
<comment type="similarity">
    <text evidence="1">Belongs to the sigma-70 factor family. ECF subfamily.</text>
</comment>
<dbReference type="PANTHER" id="PTHR43133:SF62">
    <property type="entry name" value="RNA POLYMERASE SIGMA FACTOR SIGZ"/>
    <property type="match status" value="1"/>
</dbReference>
<dbReference type="InterPro" id="IPR036388">
    <property type="entry name" value="WH-like_DNA-bd_sf"/>
</dbReference>
<comment type="caution">
    <text evidence="8">The sequence shown here is derived from an EMBL/GenBank/DDBJ whole genome shotgun (WGS) entry which is preliminary data.</text>
</comment>
<dbReference type="Gene3D" id="1.10.10.10">
    <property type="entry name" value="Winged helix-like DNA-binding domain superfamily/Winged helix DNA-binding domain"/>
    <property type="match status" value="1"/>
</dbReference>
<keyword evidence="3" id="KW-0731">Sigma factor</keyword>
<evidence type="ECO:0000256" key="4">
    <source>
        <dbReference type="ARBA" id="ARBA00023163"/>
    </source>
</evidence>
<dbReference type="PANTHER" id="PTHR43133">
    <property type="entry name" value="RNA POLYMERASE ECF-TYPE SIGMA FACTO"/>
    <property type="match status" value="1"/>
</dbReference>
<evidence type="ECO:0000256" key="2">
    <source>
        <dbReference type="ARBA" id="ARBA00023015"/>
    </source>
</evidence>
<dbReference type="CDD" id="cd06171">
    <property type="entry name" value="Sigma70_r4"/>
    <property type="match status" value="1"/>
</dbReference>
<evidence type="ECO:0000313" key="9">
    <source>
        <dbReference type="Proteomes" id="UP000030853"/>
    </source>
</evidence>
<dbReference type="AlphaFoldDB" id="A0A0B1R3G7"/>
<reference evidence="8 9" key="1">
    <citation type="submission" date="2014-11" db="EMBL/GenBank/DDBJ databases">
        <title>Genome sequencing of Pantoea rodasii ND03.</title>
        <authorList>
            <person name="Muhamad Yunos N.Y."/>
            <person name="Chan K.-G."/>
        </authorList>
    </citation>
    <scope>NUCLEOTIDE SEQUENCE [LARGE SCALE GENOMIC DNA]</scope>
    <source>
        <strain evidence="8 9">ND03</strain>
    </source>
</reference>
<feature type="domain" description="RNA polymerase sigma factor 70 region 4 type 2" evidence="7">
    <location>
        <begin position="127"/>
        <end position="178"/>
    </location>
</feature>
<dbReference type="GO" id="GO:0006352">
    <property type="term" value="P:DNA-templated transcription initiation"/>
    <property type="evidence" value="ECO:0007669"/>
    <property type="project" value="InterPro"/>
</dbReference>
<dbReference type="RefSeq" id="WP_039332820.1">
    <property type="nucleotide sequence ID" value="NZ_JTJJ01000056.1"/>
</dbReference>
<evidence type="ECO:0000256" key="1">
    <source>
        <dbReference type="ARBA" id="ARBA00010641"/>
    </source>
</evidence>
<gene>
    <name evidence="8" type="ORF">QU24_15690</name>
</gene>
<sequence>MDKDLAEQQVKLMRAIAQGDRRAFEQLYRLTSPHLFAIALRTLRQRAWAEEVLHDCFLTVWNRAGTYDSTLSAPVTWMTQIVRNRCIDWLRSGQAREARESQEYDDQHFAEEGSESEAQHDDAQAARLRHCLQHLSSEQRQSVTLAYYQGMSHSDIAAWLQQPVGSVKSWIRRAMEHLRECVGL</sequence>
<evidence type="ECO:0000256" key="3">
    <source>
        <dbReference type="ARBA" id="ARBA00023082"/>
    </source>
</evidence>
<dbReference type="NCBIfam" id="TIGR02937">
    <property type="entry name" value="sigma70-ECF"/>
    <property type="match status" value="1"/>
</dbReference>
<dbReference type="InterPro" id="IPR013325">
    <property type="entry name" value="RNA_pol_sigma_r2"/>
</dbReference>
<dbReference type="SUPFAM" id="SSF88946">
    <property type="entry name" value="Sigma2 domain of RNA polymerase sigma factors"/>
    <property type="match status" value="1"/>
</dbReference>
<dbReference type="Pfam" id="PF04542">
    <property type="entry name" value="Sigma70_r2"/>
    <property type="match status" value="1"/>
</dbReference>